<dbReference type="PROSITE" id="PS50801">
    <property type="entry name" value="STAS"/>
    <property type="match status" value="1"/>
</dbReference>
<feature type="domain" description="STAS" evidence="1">
    <location>
        <begin position="12"/>
        <end position="102"/>
    </location>
</feature>
<dbReference type="InterPro" id="IPR036513">
    <property type="entry name" value="STAS_dom_sf"/>
</dbReference>
<keyword evidence="5" id="KW-1185">Reference proteome</keyword>
<dbReference type="AlphaFoldDB" id="A0AB35YT18"/>
<dbReference type="Gene3D" id="3.30.750.24">
    <property type="entry name" value="STAS domain"/>
    <property type="match status" value="1"/>
</dbReference>
<dbReference type="Pfam" id="PF01740">
    <property type="entry name" value="STAS"/>
    <property type="match status" value="1"/>
</dbReference>
<reference evidence="2 5" key="1">
    <citation type="submission" date="2024-01" db="EMBL/GenBank/DDBJ databases">
        <title>Aequorivita flavus sp. nov., isolated from deep-sea sediment.</title>
        <authorList>
            <person name="Chen X."/>
        </authorList>
    </citation>
    <scope>NUCLEOTIDE SEQUENCE</scope>
    <source>
        <strain evidence="2">MCCC 1A16923</strain>
        <strain evidence="3 5">MCCC 1A16935</strain>
    </source>
</reference>
<evidence type="ECO:0000313" key="2">
    <source>
        <dbReference type="EMBL" id="MEM0518319.1"/>
    </source>
</evidence>
<accession>A0AB35YT18</accession>
<evidence type="ECO:0000313" key="4">
    <source>
        <dbReference type="Proteomes" id="UP001388259"/>
    </source>
</evidence>
<dbReference type="RefSeq" id="WP_279448840.1">
    <property type="nucleotide sequence ID" value="NZ_JAZBJM010000004.1"/>
</dbReference>
<sequence length="102" mass="11739">MKLHSFFTNRFLSLEGKLYSGNLTEVQHKIETALDKTSSLIIDLDLLEKFDAAGAYMLYITSENARANNKEIILFCRKNKMVKRIFSFVGIRYCTKIPKVAL</sequence>
<evidence type="ECO:0000313" key="5">
    <source>
        <dbReference type="Proteomes" id="UP001390963"/>
    </source>
</evidence>
<dbReference type="SUPFAM" id="SSF52091">
    <property type="entry name" value="SpoIIaa-like"/>
    <property type="match status" value="1"/>
</dbReference>
<dbReference type="EMBL" id="JBANCF010000014">
    <property type="protein sequence ID" value="MEM0574562.1"/>
    <property type="molecule type" value="Genomic_DNA"/>
</dbReference>
<dbReference type="EMBL" id="JAZBJM010000004">
    <property type="protein sequence ID" value="MEM0518319.1"/>
    <property type="molecule type" value="Genomic_DNA"/>
</dbReference>
<evidence type="ECO:0000313" key="3">
    <source>
        <dbReference type="EMBL" id="MEM0574562.1"/>
    </source>
</evidence>
<dbReference type="Proteomes" id="UP001388259">
    <property type="component" value="Unassembled WGS sequence"/>
</dbReference>
<proteinExistence type="predicted"/>
<protein>
    <submittedName>
        <fullName evidence="2">STAS domain-containing protein</fullName>
    </submittedName>
</protein>
<gene>
    <name evidence="3" type="ORF">VZD24_13635</name>
    <name evidence="2" type="ORF">VZD85_08155</name>
</gene>
<dbReference type="Proteomes" id="UP001390963">
    <property type="component" value="Unassembled WGS sequence"/>
</dbReference>
<comment type="caution">
    <text evidence="2">The sequence shown here is derived from an EMBL/GenBank/DDBJ whole genome shotgun (WGS) entry which is preliminary data.</text>
</comment>
<evidence type="ECO:0000259" key="1">
    <source>
        <dbReference type="PROSITE" id="PS50801"/>
    </source>
</evidence>
<name>A0AB35YT18_9FLAO</name>
<dbReference type="InterPro" id="IPR002645">
    <property type="entry name" value="STAS_dom"/>
</dbReference>
<organism evidence="2 4">
    <name type="scientific">Aequorivita flava</name>
    <dbReference type="NCBI Taxonomy" id="3114371"/>
    <lineage>
        <taxon>Bacteria</taxon>
        <taxon>Pseudomonadati</taxon>
        <taxon>Bacteroidota</taxon>
        <taxon>Flavobacteriia</taxon>
        <taxon>Flavobacteriales</taxon>
        <taxon>Flavobacteriaceae</taxon>
        <taxon>Aequorivita</taxon>
    </lineage>
</organism>